<dbReference type="GO" id="GO:0005525">
    <property type="term" value="F:GTP binding"/>
    <property type="evidence" value="ECO:0007669"/>
    <property type="project" value="UniProtKB-KW"/>
</dbReference>
<evidence type="ECO:0000256" key="1">
    <source>
        <dbReference type="ARBA" id="ARBA00022741"/>
    </source>
</evidence>
<dbReference type="GO" id="GO:0003924">
    <property type="term" value="F:GTPase activity"/>
    <property type="evidence" value="ECO:0007669"/>
    <property type="project" value="TreeGrafter"/>
</dbReference>
<dbReference type="STRING" id="554055.A0A2P6VB64"/>
<feature type="domain" description="G" evidence="4">
    <location>
        <begin position="224"/>
        <end position="290"/>
    </location>
</feature>
<evidence type="ECO:0000256" key="2">
    <source>
        <dbReference type="ARBA" id="ARBA00023134"/>
    </source>
</evidence>
<evidence type="ECO:0000259" key="4">
    <source>
        <dbReference type="Pfam" id="PF01926"/>
    </source>
</evidence>
<feature type="compositionally biased region" description="Low complexity" evidence="3">
    <location>
        <begin position="48"/>
        <end position="61"/>
    </location>
</feature>
<dbReference type="GO" id="GO:0005739">
    <property type="term" value="C:mitochondrion"/>
    <property type="evidence" value="ECO:0007669"/>
    <property type="project" value="TreeGrafter"/>
</dbReference>
<keyword evidence="2" id="KW-0342">GTP-binding</keyword>
<dbReference type="Proteomes" id="UP000239649">
    <property type="component" value="Unassembled WGS sequence"/>
</dbReference>
<proteinExistence type="predicted"/>
<dbReference type="Gene3D" id="3.40.50.300">
    <property type="entry name" value="P-loop containing nucleotide triphosphate hydrolases"/>
    <property type="match status" value="1"/>
</dbReference>
<protein>
    <submittedName>
        <fullName evidence="5">Ribosome biogenesis GTPase</fullName>
    </submittedName>
</protein>
<dbReference type="NCBIfam" id="TIGR03596">
    <property type="entry name" value="GTPase_YlqF"/>
    <property type="match status" value="1"/>
</dbReference>
<dbReference type="InterPro" id="IPR027417">
    <property type="entry name" value="P-loop_NTPase"/>
</dbReference>
<feature type="region of interest" description="Disordered" evidence="3">
    <location>
        <begin position="1"/>
        <end position="67"/>
    </location>
</feature>
<dbReference type="InterPro" id="IPR019991">
    <property type="entry name" value="GTP-bd_ribosome_bgen"/>
</dbReference>
<name>A0A2P6VB64_9CHLO</name>
<dbReference type="PANTHER" id="PTHR45782">
    <property type="entry name" value="MITOCHONDRIAL RIBOSOME-ASSOCIATED GTPASE 1"/>
    <property type="match status" value="1"/>
</dbReference>
<dbReference type="Pfam" id="PF01926">
    <property type="entry name" value="MMR_HSR1"/>
    <property type="match status" value="1"/>
</dbReference>
<reference evidence="5 6" key="1">
    <citation type="journal article" date="2018" name="Plant J.">
        <title>Genome sequences of Chlorella sorokiniana UTEX 1602 and Micractinium conductrix SAG 241.80: implications to maltose excretion by a green alga.</title>
        <authorList>
            <person name="Arriola M.B."/>
            <person name="Velmurugan N."/>
            <person name="Zhang Y."/>
            <person name="Plunkett M.H."/>
            <person name="Hondzo H."/>
            <person name="Barney B.M."/>
        </authorList>
    </citation>
    <scope>NUCLEOTIDE SEQUENCE [LARGE SCALE GENOMIC DNA]</scope>
    <source>
        <strain evidence="5 6">SAG 241.80</strain>
    </source>
</reference>
<sequence length="389" mass="43090">MLRLAHATPQQRHGLPPPSLNPLARQQQVAWSAGRQQQRAARPPPPAAAAAQQQQPGARPPKTTGRRRGLALLKDPNLRAGEAGDELLSDIARDLRGVEAVNMVQWYPGHIAKAERDLREQLKAVDMILEVRDGRIPMSTRHPHISEWIGGKQRLLLLNRKDMVPEGDRNAWARFFAERGHRVQWTNGNMGDGVAMVQGQAAELGATLNAKRAARGLRPRPVRAVVIGFPNVGKSALINRLLGRRVADSAPKPGVTRHLRWARIGGDIDLLDAPGIIPMSFKDQLAAQRLAMCNDIGEASYVDSLVAAAFLGTVRKLPSGAAISRRVTDRYKLGFEDYQEEEYVHALGDKMFNQEPERAGQRILKDFRTMALGKICLELPHQYADRKDV</sequence>
<dbReference type="PANTHER" id="PTHR45782:SF5">
    <property type="entry name" value="DAR GTPASE 3, CHLOROPLASTIC"/>
    <property type="match status" value="1"/>
</dbReference>
<accession>A0A2P6VB64</accession>
<gene>
    <name evidence="5" type="ORF">C2E20_5401</name>
</gene>
<keyword evidence="6" id="KW-1185">Reference proteome</keyword>
<dbReference type="EMBL" id="LHPF02000015">
    <property type="protein sequence ID" value="PSC71323.1"/>
    <property type="molecule type" value="Genomic_DNA"/>
</dbReference>
<dbReference type="FunFam" id="3.40.50.300:FF:001189">
    <property type="entry name" value="DAR GTPase 3 chloroplastic"/>
    <property type="match status" value="1"/>
</dbReference>
<dbReference type="PRINTS" id="PR00326">
    <property type="entry name" value="GTP1OBG"/>
</dbReference>
<evidence type="ECO:0000313" key="5">
    <source>
        <dbReference type="EMBL" id="PSC71323.1"/>
    </source>
</evidence>
<evidence type="ECO:0000313" key="6">
    <source>
        <dbReference type="Proteomes" id="UP000239649"/>
    </source>
</evidence>
<dbReference type="InterPro" id="IPR006073">
    <property type="entry name" value="GTP-bd"/>
</dbReference>
<dbReference type="OrthoDB" id="269151at2759"/>
<dbReference type="GO" id="GO:0032543">
    <property type="term" value="P:mitochondrial translation"/>
    <property type="evidence" value="ECO:0007669"/>
    <property type="project" value="TreeGrafter"/>
</dbReference>
<evidence type="ECO:0000256" key="3">
    <source>
        <dbReference type="SAM" id="MobiDB-lite"/>
    </source>
</evidence>
<dbReference type="AlphaFoldDB" id="A0A2P6VB64"/>
<dbReference type="CDD" id="cd01856">
    <property type="entry name" value="YlqF"/>
    <property type="match status" value="1"/>
</dbReference>
<organism evidence="5 6">
    <name type="scientific">Micractinium conductrix</name>
    <dbReference type="NCBI Taxonomy" id="554055"/>
    <lineage>
        <taxon>Eukaryota</taxon>
        <taxon>Viridiplantae</taxon>
        <taxon>Chlorophyta</taxon>
        <taxon>core chlorophytes</taxon>
        <taxon>Trebouxiophyceae</taxon>
        <taxon>Chlorellales</taxon>
        <taxon>Chlorellaceae</taxon>
        <taxon>Chlorella clade</taxon>
        <taxon>Micractinium</taxon>
    </lineage>
</organism>
<dbReference type="SUPFAM" id="SSF52540">
    <property type="entry name" value="P-loop containing nucleoside triphosphate hydrolases"/>
    <property type="match status" value="1"/>
</dbReference>
<comment type="caution">
    <text evidence="5">The sequence shown here is derived from an EMBL/GenBank/DDBJ whole genome shotgun (WGS) entry which is preliminary data.</text>
</comment>
<keyword evidence="1" id="KW-0547">Nucleotide-binding</keyword>